<feature type="domain" description="Laminin EGF-like" evidence="13">
    <location>
        <begin position="1155"/>
        <end position="1204"/>
    </location>
</feature>
<feature type="region of interest" description="Disordered" evidence="11">
    <location>
        <begin position="1538"/>
        <end position="1561"/>
    </location>
</feature>
<dbReference type="Gene3D" id="2.10.25.10">
    <property type="entry name" value="Laminin"/>
    <property type="match status" value="21"/>
</dbReference>
<dbReference type="CDD" id="cd00055">
    <property type="entry name" value="EGF_Lam"/>
    <property type="match status" value="21"/>
</dbReference>
<feature type="domain" description="Laminin EGF-like" evidence="13">
    <location>
        <begin position="827"/>
        <end position="871"/>
    </location>
</feature>
<evidence type="ECO:0000256" key="5">
    <source>
        <dbReference type="ARBA" id="ARBA00022737"/>
    </source>
</evidence>
<feature type="disulfide bond" evidence="10">
    <location>
        <begin position="705"/>
        <end position="714"/>
    </location>
</feature>
<feature type="disulfide bond" evidence="10">
    <location>
        <begin position="494"/>
        <end position="506"/>
    </location>
</feature>
<evidence type="ECO:0000256" key="1">
    <source>
        <dbReference type="ARBA" id="ARBA00004302"/>
    </source>
</evidence>
<dbReference type="FunFam" id="2.60.120.260:FF:000092">
    <property type="entry name" value="Laminin subunit alpha-3"/>
    <property type="match status" value="1"/>
</dbReference>
<dbReference type="Pfam" id="PF00052">
    <property type="entry name" value="Laminin_B"/>
    <property type="match status" value="1"/>
</dbReference>
<evidence type="ECO:0000256" key="8">
    <source>
        <dbReference type="ARBA" id="ARBA00023180"/>
    </source>
</evidence>
<feature type="disulfide bond" evidence="10">
    <location>
        <begin position="606"/>
        <end position="615"/>
    </location>
</feature>
<comment type="subcellular location">
    <subcellularLocation>
        <location evidence="1">Secreted</location>
        <location evidence="1">Extracellular space</location>
        <location evidence="1">Extracellular matrix</location>
        <location evidence="1">Basement membrane</location>
    </subcellularLocation>
</comment>
<evidence type="ECO:0000256" key="9">
    <source>
        <dbReference type="ARBA" id="ARBA00023292"/>
    </source>
</evidence>
<dbReference type="PROSITE" id="PS50027">
    <property type="entry name" value="EGF_LAM_2"/>
    <property type="match status" value="19"/>
</dbReference>
<feature type="disulfide bond" evidence="10">
    <location>
        <begin position="496"/>
        <end position="513"/>
    </location>
</feature>
<feature type="disulfide bond" evidence="10">
    <location>
        <begin position="966"/>
        <end position="978"/>
    </location>
</feature>
<keyword evidence="6" id="KW-0084">Basement membrane</keyword>
<evidence type="ECO:0008006" key="18">
    <source>
        <dbReference type="Google" id="ProtNLM"/>
    </source>
</evidence>
<feature type="chain" id="PRO_5040437537" description="Laminin subunit alpha-3" evidence="12">
    <location>
        <begin position="29"/>
        <end position="2272"/>
    </location>
</feature>
<dbReference type="FunFam" id="2.10.25.10:FF:000069">
    <property type="entry name" value="Laminin subunit alpha 1"/>
    <property type="match status" value="1"/>
</dbReference>
<feature type="disulfide bond" evidence="10">
    <location>
        <begin position="585"/>
        <end position="597"/>
    </location>
</feature>
<evidence type="ECO:0000256" key="11">
    <source>
        <dbReference type="SAM" id="MobiDB-lite"/>
    </source>
</evidence>
<feature type="disulfide bond" evidence="10">
    <location>
        <begin position="1032"/>
        <end position="1041"/>
    </location>
</feature>
<feature type="disulfide bond" evidence="10">
    <location>
        <begin position="893"/>
        <end position="902"/>
    </location>
</feature>
<dbReference type="PANTHER" id="PTHR10574">
    <property type="entry name" value="NETRIN/LAMININ-RELATED"/>
    <property type="match status" value="1"/>
</dbReference>
<dbReference type="SMART" id="SM00180">
    <property type="entry name" value="EGF_Lam"/>
    <property type="match status" value="22"/>
</dbReference>
<dbReference type="GO" id="GO:0007411">
    <property type="term" value="P:axon guidance"/>
    <property type="evidence" value="ECO:0007669"/>
    <property type="project" value="TreeGrafter"/>
</dbReference>
<reference evidence="16" key="1">
    <citation type="journal article" date="2023" name="Science">
        <title>Genome structures resolve the early diversification of teleost fishes.</title>
        <authorList>
            <person name="Parey E."/>
            <person name="Louis A."/>
            <person name="Montfort J."/>
            <person name="Bouchez O."/>
            <person name="Roques C."/>
            <person name="Iampietro C."/>
            <person name="Lluch J."/>
            <person name="Castinel A."/>
            <person name="Donnadieu C."/>
            <person name="Desvignes T."/>
            <person name="Floi Bucao C."/>
            <person name="Jouanno E."/>
            <person name="Wen M."/>
            <person name="Mejri S."/>
            <person name="Dirks R."/>
            <person name="Jansen H."/>
            <person name="Henkel C."/>
            <person name="Chen W.J."/>
            <person name="Zahm M."/>
            <person name="Cabau C."/>
            <person name="Klopp C."/>
            <person name="Thompson A.W."/>
            <person name="Robinson-Rechavi M."/>
            <person name="Braasch I."/>
            <person name="Lecointre G."/>
            <person name="Bobe J."/>
            <person name="Postlethwait J.H."/>
            <person name="Berthelot C."/>
            <person name="Roest Crollius H."/>
            <person name="Guiguen Y."/>
        </authorList>
    </citation>
    <scope>NUCLEOTIDE SEQUENCE</scope>
    <source>
        <strain evidence="16">WJC10195</strain>
    </source>
</reference>
<feature type="disulfide bond" evidence="10">
    <location>
        <begin position="587"/>
        <end position="604"/>
    </location>
</feature>
<feature type="disulfide bond" evidence="10">
    <location>
        <begin position="686"/>
        <end position="703"/>
    </location>
</feature>
<feature type="domain" description="Laminin EGF-like" evidence="13">
    <location>
        <begin position="1011"/>
        <end position="1056"/>
    </location>
</feature>
<dbReference type="FunFam" id="2.10.25.10:FF:000090">
    <property type="entry name" value="laminin subunit alpha"/>
    <property type="match status" value="1"/>
</dbReference>
<dbReference type="PRINTS" id="PR00011">
    <property type="entry name" value="EGFLAMININ"/>
</dbReference>
<protein>
    <recommendedName>
        <fullName evidence="18">Laminin subunit alpha-3</fullName>
    </recommendedName>
</protein>
<dbReference type="FunFam" id="2.10.25.10:FF:000209">
    <property type="entry name" value="Laminin subunit alpha 5"/>
    <property type="match status" value="9"/>
</dbReference>
<evidence type="ECO:0000313" key="17">
    <source>
        <dbReference type="Proteomes" id="UP001152622"/>
    </source>
</evidence>
<feature type="domain" description="Laminin EGF-like" evidence="13">
    <location>
        <begin position="1058"/>
        <end position="1102"/>
    </location>
</feature>
<organism evidence="16 17">
    <name type="scientific">Synaphobranchus kaupii</name>
    <name type="common">Kaup's arrowtooth eel</name>
    <dbReference type="NCBI Taxonomy" id="118154"/>
    <lineage>
        <taxon>Eukaryota</taxon>
        <taxon>Metazoa</taxon>
        <taxon>Chordata</taxon>
        <taxon>Craniata</taxon>
        <taxon>Vertebrata</taxon>
        <taxon>Euteleostomi</taxon>
        <taxon>Actinopterygii</taxon>
        <taxon>Neopterygii</taxon>
        <taxon>Teleostei</taxon>
        <taxon>Anguilliformes</taxon>
        <taxon>Synaphobranchidae</taxon>
        <taxon>Synaphobranchus</taxon>
    </lineage>
</organism>
<feature type="domain" description="Laminin EGF-like" evidence="13">
    <location>
        <begin position="494"/>
        <end position="539"/>
    </location>
</feature>
<evidence type="ECO:0000256" key="2">
    <source>
        <dbReference type="ARBA" id="ARBA00022525"/>
    </source>
</evidence>
<dbReference type="FunFam" id="2.10.25.10:FF:000388">
    <property type="entry name" value="Laminin subunit alpha"/>
    <property type="match status" value="1"/>
</dbReference>
<dbReference type="FunFam" id="2.10.25.10:FF:000011">
    <property type="entry name" value="Cadherin EGF LAG seven-pass G-type receptor"/>
    <property type="match status" value="2"/>
</dbReference>
<feature type="disulfide bond" evidence="10">
    <location>
        <begin position="941"/>
        <end position="950"/>
    </location>
</feature>
<feature type="signal peptide" evidence="12">
    <location>
        <begin position="1"/>
        <end position="28"/>
    </location>
</feature>
<evidence type="ECO:0000259" key="14">
    <source>
        <dbReference type="PROSITE" id="PS51115"/>
    </source>
</evidence>
<dbReference type="Pfam" id="PF00055">
    <property type="entry name" value="Laminin_N"/>
    <property type="match status" value="1"/>
</dbReference>
<feature type="domain" description="Laminin EGF-like" evidence="13">
    <location>
        <begin position="921"/>
        <end position="965"/>
    </location>
</feature>
<sequence>MSNMARGKKGTLALLLSVTVGLLGAVSAQLLANEITGFSLSPPYFNLAEGARISATATCGEDDAGVPRPDLYCKLVGGPTTELASQTIRGQFCEHCNSNSPNTAHPVSNAVDGTERWWQSPPLSRSLRYNEVNVTLELGQLFHVAYVLIKFANSPRPDLWVLERSVDNGRTYVPWQYFAHLKRECLELFGKQPNARITRDDDQICTTEYSRIVPLENGEVVISLVNGRPGAKNFTYSPVLRDFTKATNIRLRFLRTSTLLGHLISKAQRDPTVTRRYFYSIKDISVGGRCVCHGHAQLCGARSPNDSNRLQCECLHNTCGESCDRCCPGFNQKPWRAATANSANECQPCQCHSHTTDCYYDPDVDRRRASLNIYGQYDGGGVCRDCQHNTEGVNCERCVAGFYRPHGERPDSPNACAPCRCDPRTTAGCEDGSGRCLCKPDFSGQNCDRCADGYYGFPQCVRYPIYQPTTKSSSGDYVGPCPVGYFGPPNCQPCTCSSPGVANRTCNGLTGACQCRPGFEGSACDRCEQGRFNYPYCQGCVCNPEGTRPELCDASGRCLCQPEVEGEQCDRCRPGYHSFPNCQACQCLREGSHEESCDLASGQCRCRPGVTGQRCDRCVEGRHRFPQCEEPTGCMCNPEGIRPEGTRQEMCDAYGRCLCRPEVEGEQCDRCLPGYHSFPYCQACQCSRDGSYEESCDLASGQCRCRPGVTGQRCNRCVEGRHRFPQCEETTGCVCNLEGTQPEICDMYRRCLCRPEVEGEQCDRCLPGYHSFPNCQACQCSRDGSYKESCDLASGQCHCRPGVTGQRCDRCVEGIHRFPQCEETTVCQCDGPGVADRACGPRGECRCRGNYAGRQCEQCAQGYYGYPNCGACQCSRDGSYEVSCDLASGQCRCRPGVTGQRCDHCVEGRDRFPQCEEPIECVCNREGTRPEMCDAYGRCLCRPEVEGEQCDRCRPGHHSFPNCQVCQCDGPGVADRACGPRGECRCRENYTGRQCEQCAQGYYGYPNCGACQCSRDGSYEKSCDLTSGQCRCRPGVTGQRCDHCVEGRHRFPQCEEGCVCNLEGARPELCDASRRCLCRPEVEGEQCDRCRPGYHSFPNCQACQCSQDGSYEESCDPASGQCRCRPGVTGQRCDRCVEARRRFPQCEETAEPAGQCNPVGADRNTVRPISGQCSCLSDVEGPQCDRCKPLFWNLAPENPNGCIECLCDVKGTLSGVGECEQKSGKCYCKTNTCGHTCNACKLGYFLHQKKNYFGCQGCQCDVGGAVGSACAEPTGQCQCRKHVVGRACNQPEPNYYFPSLYHMKYEVEDGITPNGRPVRFGYSPQEFPDFSWRGYATMFRGQPEVVLSLTVASPGPYRIVLRYSTPSRPRGPIKGRILLIDKAHFSSCCDFRLTVHVEEMRPSTFRFILRFVNPGGSSVTGNITATHVRGSGGPRQSKEVVFPPSPKPAFVTVPGGGFAEPFPLAAGKWIVHIQAEDVLLDCLVLLPSSYYEAPILQSKTTEPCTYLTTAENRGKNCLLYRHTPMDRFPSALGAGGVFSSRRRRKRQARVRRPTPDHPEMASVSGRQAQLQLTLRLPSPGRYVLVLEYASEVDVLQNVNVLLSSQPQAQAQARVNIDSCAYSFLCRGVAVDGSGRIAVLQMDHKTDILLQTSTASFLLYKVYAVPVDDFSVEYVDPKRLCVSDHGHFTEDSRFCVPSQYELPPSALVLDAAREGRLSDLSGGRKSRQAGPLPLIAPPRDGVLLKSPQAEIKLPFFPVEVLVDGGRPWRGSVNASFCPRVSGCRDQVIAEHRIALDLPRQELTVTLRVPPGKTLILDYILVVPDESYNPELLKEKPLGRSSDFINQCGANSFYIGPRSSQFCRDSARSLVAFYNDGALPCGCDAAGANGPTCNPAGGQCSCRPNIIGRQCTRCSTGHYGFPYCRQCKCDRRLCDESFSYHPLLGCDGCNCSTNGSNSVAGDDCDLSTGQCQCKDHIDGRQCDHCATGYFRFPECAPCDCNTAGVVPDVCHPGDRRVPLQEKRGRGQVGCLSCFCFGATKECRSSDKRRGKFVDMKNWRLEKLDQEEVPSVFNPASNTVVADVQELPATVKNLHWVAPNSYLGDRVSSYGGYLTYQLKSFGIPSEGMVLLDRRADVLLSAKELTLVHKVLLPPSADRLYEGRVQLNESNFRHEGTDRPVSREELMAVLAGLDALQIRGLYFSQSQRLSLGEVGLEEATPTGSGASSSMVEVCTCPPGHRGDSCQKCAARLLQRPGLAGPWTLRAVLLQRALPGM</sequence>
<feature type="disulfide bond" evidence="10">
    <location>
        <begin position="847"/>
        <end position="856"/>
    </location>
</feature>
<feature type="disulfide bond" evidence="10">
    <location>
        <begin position="1971"/>
        <end position="1980"/>
    </location>
</feature>
<feature type="disulfide bond" evidence="10">
    <location>
        <begin position="986"/>
        <end position="995"/>
    </location>
</feature>
<dbReference type="InterPro" id="IPR050440">
    <property type="entry name" value="Laminin/Netrin_ECM"/>
</dbReference>
<evidence type="ECO:0000313" key="16">
    <source>
        <dbReference type="EMBL" id="KAJ8337032.1"/>
    </source>
</evidence>
<feature type="disulfide bond" evidence="10">
    <location>
        <begin position="540"/>
        <end position="552"/>
    </location>
</feature>
<feature type="domain" description="Laminin EGF-like" evidence="13">
    <location>
        <begin position="1879"/>
        <end position="1924"/>
    </location>
</feature>
<dbReference type="GO" id="GO:0005576">
    <property type="term" value="C:extracellular region"/>
    <property type="evidence" value="ECO:0007669"/>
    <property type="project" value="UniProtKB-ARBA"/>
</dbReference>
<feature type="domain" description="Laminin IV type A" evidence="14">
    <location>
        <begin position="2051"/>
        <end position="2229"/>
    </location>
</feature>
<dbReference type="GO" id="GO:0005604">
    <property type="term" value="C:basement membrane"/>
    <property type="evidence" value="ECO:0007669"/>
    <property type="project" value="UniProtKB-SubCell"/>
</dbReference>
<feature type="domain" description="Laminin EGF-like" evidence="13">
    <location>
        <begin position="966"/>
        <end position="1010"/>
    </location>
</feature>
<feature type="domain" description="Laminin EGF-like" evidence="13">
    <location>
        <begin position="634"/>
        <end position="683"/>
    </location>
</feature>
<feature type="disulfide bond" evidence="10">
    <location>
        <begin position="560"/>
        <end position="569"/>
    </location>
</feature>
<feature type="domain" description="Laminin EGF-like" evidence="13">
    <location>
        <begin position="684"/>
        <end position="729"/>
    </location>
</feature>
<dbReference type="Proteomes" id="UP001152622">
    <property type="component" value="Chromosome 19"/>
</dbReference>
<evidence type="ECO:0000259" key="13">
    <source>
        <dbReference type="PROSITE" id="PS50027"/>
    </source>
</evidence>
<proteinExistence type="predicted"/>
<gene>
    <name evidence="16" type="ORF">SKAU_G00382520</name>
</gene>
<feature type="disulfide bond" evidence="10">
    <location>
        <begin position="778"/>
        <end position="790"/>
    </location>
</feature>
<feature type="disulfide bond" evidence="10">
    <location>
        <begin position="1156"/>
        <end position="1173"/>
    </location>
</feature>
<keyword evidence="3" id="KW-0272">Extracellular matrix</keyword>
<dbReference type="OrthoDB" id="5984158at2759"/>
<feature type="domain" description="Laminin EGF-like" evidence="13">
    <location>
        <begin position="733"/>
        <end position="777"/>
    </location>
</feature>
<keyword evidence="17" id="KW-1185">Reference proteome</keyword>
<feature type="disulfide bond" evidence="10">
    <location>
        <begin position="799"/>
        <end position="808"/>
    </location>
</feature>
<dbReference type="CDD" id="cd02795">
    <property type="entry name" value="CBM6-CBM35-CBM36_like"/>
    <property type="match status" value="1"/>
</dbReference>
<evidence type="ECO:0000256" key="4">
    <source>
        <dbReference type="ARBA" id="ARBA00022729"/>
    </source>
</evidence>
<dbReference type="InterPro" id="IPR008211">
    <property type="entry name" value="Laminin_N"/>
</dbReference>
<dbReference type="Pfam" id="PF00053">
    <property type="entry name" value="EGF_laminin"/>
    <property type="match status" value="20"/>
</dbReference>
<feature type="domain" description="Laminin EGF-like" evidence="13">
    <location>
        <begin position="778"/>
        <end position="823"/>
    </location>
</feature>
<feature type="disulfide bond" evidence="10">
    <location>
        <begin position="1881"/>
        <end position="1898"/>
    </location>
</feature>
<feature type="disulfide bond" evidence="10">
    <location>
        <begin position="1013"/>
        <end position="1030"/>
    </location>
</feature>
<dbReference type="SMART" id="SM00136">
    <property type="entry name" value="LamNT"/>
    <property type="match status" value="1"/>
</dbReference>
<dbReference type="PROSITE" id="PS01248">
    <property type="entry name" value="EGF_LAM_1"/>
    <property type="match status" value="8"/>
</dbReference>
<feature type="disulfide bond" evidence="10">
    <location>
        <begin position="1879"/>
        <end position="1891"/>
    </location>
</feature>
<dbReference type="GO" id="GO:0009887">
    <property type="term" value="P:animal organ morphogenesis"/>
    <property type="evidence" value="ECO:0007669"/>
    <property type="project" value="TreeGrafter"/>
</dbReference>
<keyword evidence="8" id="KW-0325">Glycoprotein</keyword>
<evidence type="ECO:0000256" key="12">
    <source>
        <dbReference type="SAM" id="SignalP"/>
    </source>
</evidence>
<feature type="disulfide bond" evidence="10">
    <location>
        <begin position="1124"/>
        <end position="1133"/>
    </location>
</feature>
<dbReference type="InterPro" id="IPR000034">
    <property type="entry name" value="Laminin_IV"/>
</dbReference>
<feature type="disulfide bond" evidence="10">
    <location>
        <begin position="1078"/>
        <end position="1087"/>
    </location>
</feature>
<dbReference type="SMART" id="SM00281">
    <property type="entry name" value="LamB"/>
    <property type="match status" value="1"/>
</dbReference>
<keyword evidence="9 10" id="KW-0424">Laminin EGF-like domain</keyword>
<accession>A0A9Q1EE07</accession>
<keyword evidence="2" id="KW-0964">Secreted</keyword>
<feature type="disulfide bond" evidence="10">
    <location>
        <begin position="1011"/>
        <end position="1023"/>
    </location>
</feature>
<feature type="disulfide bond" evidence="10">
    <location>
        <begin position="872"/>
        <end position="884"/>
    </location>
</feature>
<keyword evidence="5" id="KW-0677">Repeat</keyword>
<feature type="domain" description="Laminin EGF-like" evidence="13">
    <location>
        <begin position="1103"/>
        <end position="1148"/>
    </location>
</feature>
<comment type="caution">
    <text evidence="10">Lacks conserved residue(s) required for the propagation of feature annotation.</text>
</comment>
<keyword evidence="4 12" id="KW-0732">Signal</keyword>
<evidence type="ECO:0000256" key="3">
    <source>
        <dbReference type="ARBA" id="ARBA00022530"/>
    </source>
</evidence>
<feature type="disulfide bond" evidence="10">
    <location>
        <begin position="515"/>
        <end position="524"/>
    </location>
</feature>
<feature type="domain" description="Laminin EGF-like" evidence="13">
    <location>
        <begin position="872"/>
        <end position="917"/>
    </location>
</feature>
<dbReference type="Gene3D" id="2.60.120.260">
    <property type="entry name" value="Galactose-binding domain-like"/>
    <property type="match status" value="1"/>
</dbReference>
<feature type="disulfide bond" evidence="10">
    <location>
        <begin position="1058"/>
        <end position="1070"/>
    </location>
</feature>
<keyword evidence="7 10" id="KW-1015">Disulfide bond</keyword>
<dbReference type="EMBL" id="JAINUF010000019">
    <property type="protein sequence ID" value="KAJ8337032.1"/>
    <property type="molecule type" value="Genomic_DNA"/>
</dbReference>
<feature type="disulfide bond" evidence="10">
    <location>
        <begin position="438"/>
        <end position="447"/>
    </location>
</feature>
<feature type="disulfide bond" evidence="10">
    <location>
        <begin position="780"/>
        <end position="797"/>
    </location>
</feature>
<dbReference type="SUPFAM" id="SSF57196">
    <property type="entry name" value="EGF/Laminin"/>
    <property type="match status" value="22"/>
</dbReference>
<feature type="disulfide bond" evidence="10">
    <location>
        <begin position="1105"/>
        <end position="1122"/>
    </location>
</feature>
<evidence type="ECO:0000256" key="7">
    <source>
        <dbReference type="ARBA" id="ARBA00023157"/>
    </source>
</evidence>
<comment type="caution">
    <text evidence="16">The sequence shown here is derived from an EMBL/GenBank/DDBJ whole genome shotgun (WGS) entry which is preliminary data.</text>
</comment>
<feature type="compositionally biased region" description="Basic residues" evidence="11">
    <location>
        <begin position="1540"/>
        <end position="1552"/>
    </location>
</feature>
<dbReference type="SMART" id="SM00181">
    <property type="entry name" value="EGF"/>
    <property type="match status" value="14"/>
</dbReference>
<dbReference type="PANTHER" id="PTHR10574:SF406">
    <property type="entry name" value="LAMININ SUBUNIT ALPHA 5"/>
    <property type="match status" value="1"/>
</dbReference>
<feature type="domain" description="Laminin N-terminal" evidence="15">
    <location>
        <begin position="36"/>
        <end position="289"/>
    </location>
</feature>
<dbReference type="PROSITE" id="PS51117">
    <property type="entry name" value="LAMININ_NTER"/>
    <property type="match status" value="1"/>
</dbReference>
<feature type="disulfide bond" evidence="10">
    <location>
        <begin position="1900"/>
        <end position="1909"/>
    </location>
</feature>
<name>A0A9Q1EE07_SYNKA</name>
<evidence type="ECO:0000256" key="10">
    <source>
        <dbReference type="PROSITE-ProRule" id="PRU00460"/>
    </source>
</evidence>
<evidence type="ECO:0000256" key="6">
    <source>
        <dbReference type="ARBA" id="ARBA00022869"/>
    </source>
</evidence>
<feature type="disulfide bond" evidence="10">
    <location>
        <begin position="1228"/>
        <end position="1237"/>
    </location>
</feature>
<feature type="disulfide bond" evidence="10">
    <location>
        <begin position="827"/>
        <end position="839"/>
    </location>
</feature>
<dbReference type="FunFam" id="2.10.25.10:FF:000034">
    <property type="entry name" value="Laminin subunit alpha 3"/>
    <property type="match status" value="4"/>
</dbReference>
<feature type="disulfide bond" evidence="10">
    <location>
        <begin position="733"/>
        <end position="745"/>
    </location>
</feature>
<feature type="domain" description="Laminin EGF-like" evidence="13">
    <location>
        <begin position="540"/>
        <end position="584"/>
    </location>
</feature>
<feature type="disulfide bond" evidence="10">
    <location>
        <begin position="874"/>
        <end position="891"/>
    </location>
</feature>
<feature type="domain" description="Laminin EGF-like" evidence="13">
    <location>
        <begin position="585"/>
        <end position="630"/>
    </location>
</feature>
<dbReference type="GO" id="GO:0009888">
    <property type="term" value="P:tissue development"/>
    <property type="evidence" value="ECO:0007669"/>
    <property type="project" value="TreeGrafter"/>
</dbReference>
<feature type="domain" description="Laminin EGF-like" evidence="13">
    <location>
        <begin position="1205"/>
        <end position="1257"/>
    </location>
</feature>
<feature type="disulfide bond" evidence="10">
    <location>
        <begin position="684"/>
        <end position="696"/>
    </location>
</feature>
<dbReference type="InterPro" id="IPR000742">
    <property type="entry name" value="EGF"/>
</dbReference>
<feature type="disulfide bond" evidence="10">
    <location>
        <begin position="1175"/>
        <end position="1184"/>
    </location>
</feature>
<feature type="domain" description="Laminin EGF-like" evidence="13">
    <location>
        <begin position="1947"/>
        <end position="1995"/>
    </location>
</feature>
<feature type="domain" description="Laminin EGF-like" evidence="13">
    <location>
        <begin position="419"/>
        <end position="462"/>
    </location>
</feature>
<evidence type="ECO:0000259" key="15">
    <source>
        <dbReference type="PROSITE" id="PS51117"/>
    </source>
</evidence>
<dbReference type="GO" id="GO:0005201">
    <property type="term" value="F:extracellular matrix structural constituent"/>
    <property type="evidence" value="ECO:0007669"/>
    <property type="project" value="TreeGrafter"/>
</dbReference>
<dbReference type="InterPro" id="IPR002049">
    <property type="entry name" value="LE_dom"/>
</dbReference>
<feature type="disulfide bond" evidence="10">
    <location>
        <begin position="1103"/>
        <end position="1115"/>
    </location>
</feature>
<feature type="disulfide bond" evidence="10">
    <location>
        <begin position="753"/>
        <end position="762"/>
    </location>
</feature>
<feature type="disulfide bond" evidence="10">
    <location>
        <begin position="921"/>
        <end position="933"/>
    </location>
</feature>
<dbReference type="PROSITE" id="PS51115">
    <property type="entry name" value="LAMININ_IVA"/>
    <property type="match status" value="1"/>
</dbReference>
<feature type="disulfide bond" evidence="10">
    <location>
        <begin position="659"/>
        <end position="668"/>
    </location>
</feature>